<dbReference type="Gene3D" id="1.20.120.1630">
    <property type="match status" value="1"/>
</dbReference>
<keyword evidence="1" id="KW-1133">Transmembrane helix</keyword>
<dbReference type="EMBL" id="JACZZA010000011">
    <property type="protein sequence ID" value="MBE1161943.1"/>
    <property type="molecule type" value="Genomic_DNA"/>
</dbReference>
<feature type="transmembrane region" description="Helical" evidence="1">
    <location>
        <begin position="104"/>
        <end position="127"/>
    </location>
</feature>
<keyword evidence="1" id="KW-0812">Transmembrane</keyword>
<dbReference type="InterPro" id="IPR010721">
    <property type="entry name" value="UstE-like"/>
</dbReference>
<feature type="transmembrane region" description="Helical" evidence="1">
    <location>
        <begin position="31"/>
        <end position="51"/>
    </location>
</feature>
<evidence type="ECO:0000313" key="3">
    <source>
        <dbReference type="Proteomes" id="UP000651010"/>
    </source>
</evidence>
<proteinExistence type="predicted"/>
<dbReference type="PANTHER" id="PTHR32251:SF23">
    <property type="entry name" value="3-OXO-5-ALPHA-STEROID 4-DEHYDROGENASE (DUF1295)"/>
    <property type="match status" value="1"/>
</dbReference>
<feature type="transmembrane region" description="Helical" evidence="1">
    <location>
        <begin position="6"/>
        <end position="24"/>
    </location>
</feature>
<evidence type="ECO:0000313" key="2">
    <source>
        <dbReference type="EMBL" id="MBE1161943.1"/>
    </source>
</evidence>
<evidence type="ECO:0000256" key="1">
    <source>
        <dbReference type="SAM" id="Phobius"/>
    </source>
</evidence>
<dbReference type="Pfam" id="PF06966">
    <property type="entry name" value="DUF1295"/>
    <property type="match status" value="1"/>
</dbReference>
<name>A0ABR9GD15_9GAMM</name>
<organism evidence="2 3">
    <name type="scientific">Dyella acidiphila</name>
    <dbReference type="NCBI Taxonomy" id="2775866"/>
    <lineage>
        <taxon>Bacteria</taxon>
        <taxon>Pseudomonadati</taxon>
        <taxon>Pseudomonadota</taxon>
        <taxon>Gammaproteobacteria</taxon>
        <taxon>Lysobacterales</taxon>
        <taxon>Rhodanobacteraceae</taxon>
        <taxon>Dyella</taxon>
    </lineage>
</organism>
<sequence>MSISLQLSILLAVMVIVMAFGWRWQKRHSNAGIVDVLWSIGVGLGAVWMAWSGTGAPWPRYTMALLGAAWAARLAWHLARRVLHEAEDGRYRYLRSHWQGHQGKFFLFFEGQAVLVVLFALPFVAVARNPVSAVTPTLILGVIIWIIAVAGETSADRQLARFRSNPMHSGKTCREGWWRYSRHPNYFFEWLHWFAYVALAWGSPLAWLAWSGPIVMYVFLRWISGVTFTEAQALRKRGDDYRDYQRTTPMFMPWFPRSPTSSKEAS</sequence>
<protein>
    <submittedName>
        <fullName evidence="2">DUF1295 domain-containing protein</fullName>
    </submittedName>
</protein>
<dbReference type="PROSITE" id="PS50244">
    <property type="entry name" value="S5A_REDUCTASE"/>
    <property type="match status" value="1"/>
</dbReference>
<reference evidence="2 3" key="1">
    <citation type="submission" date="2020-09" db="EMBL/GenBank/DDBJ databases">
        <title>Dyella sp. 7MK23 isolated from forest soil.</title>
        <authorList>
            <person name="Fu J."/>
        </authorList>
    </citation>
    <scope>NUCLEOTIDE SEQUENCE [LARGE SCALE GENOMIC DNA]</scope>
    <source>
        <strain evidence="2 3">7MK23</strain>
    </source>
</reference>
<dbReference type="Proteomes" id="UP000651010">
    <property type="component" value="Unassembled WGS sequence"/>
</dbReference>
<feature type="transmembrane region" description="Helical" evidence="1">
    <location>
        <begin position="63"/>
        <end position="83"/>
    </location>
</feature>
<keyword evidence="1" id="KW-0472">Membrane</keyword>
<feature type="transmembrane region" description="Helical" evidence="1">
    <location>
        <begin position="133"/>
        <end position="151"/>
    </location>
</feature>
<dbReference type="RefSeq" id="WP_192556883.1">
    <property type="nucleotide sequence ID" value="NZ_JACZZA010000011.1"/>
</dbReference>
<dbReference type="PANTHER" id="PTHR32251">
    <property type="entry name" value="3-OXO-5-ALPHA-STEROID 4-DEHYDROGENASE"/>
    <property type="match status" value="1"/>
</dbReference>
<keyword evidence="3" id="KW-1185">Reference proteome</keyword>
<accession>A0ABR9GD15</accession>
<feature type="transmembrane region" description="Helical" evidence="1">
    <location>
        <begin position="187"/>
        <end position="208"/>
    </location>
</feature>
<comment type="caution">
    <text evidence="2">The sequence shown here is derived from an EMBL/GenBank/DDBJ whole genome shotgun (WGS) entry which is preliminary data.</text>
</comment>
<gene>
    <name evidence="2" type="ORF">IGX34_16285</name>
</gene>